<accession>A0ABQ9G1K7</accession>
<sequence>MEQCRNERAGERGDPRDNPKTNGIVWHDSHMRKSAVTRPGIEPGSPWWEGEQANRSATPRRTHEVSNINSAAEWPISSKEIKHVGWSGAVMLGRSKRQYPEKTHRQAASSSTIPSCEDPGVNPPVIEPVPPWWEASAIATAPPLPLVGIVPCFIAKKNRRFFELLRITEDSAGHLRSPSCCNSTTQFSNRMMPGVTHSAGISNQASSFNMLPWPTKSPDLSPVKNVWDRFGWQLRPAVTTADLEDQLCQLWPDPHQDNFRMANIT</sequence>
<gene>
    <name evidence="2" type="ORF">PR048_032208</name>
</gene>
<keyword evidence="3" id="KW-1185">Reference proteome</keyword>
<feature type="region of interest" description="Disordered" evidence="1">
    <location>
        <begin position="97"/>
        <end position="121"/>
    </location>
</feature>
<evidence type="ECO:0000313" key="3">
    <source>
        <dbReference type="Proteomes" id="UP001159363"/>
    </source>
</evidence>
<evidence type="ECO:0000313" key="2">
    <source>
        <dbReference type="EMBL" id="KAJ8866365.1"/>
    </source>
</evidence>
<feature type="compositionally biased region" description="Basic and acidic residues" evidence="1">
    <location>
        <begin position="1"/>
        <end position="19"/>
    </location>
</feature>
<evidence type="ECO:0000256" key="1">
    <source>
        <dbReference type="SAM" id="MobiDB-lite"/>
    </source>
</evidence>
<organism evidence="2 3">
    <name type="scientific">Dryococelus australis</name>
    <dbReference type="NCBI Taxonomy" id="614101"/>
    <lineage>
        <taxon>Eukaryota</taxon>
        <taxon>Metazoa</taxon>
        <taxon>Ecdysozoa</taxon>
        <taxon>Arthropoda</taxon>
        <taxon>Hexapoda</taxon>
        <taxon>Insecta</taxon>
        <taxon>Pterygota</taxon>
        <taxon>Neoptera</taxon>
        <taxon>Polyneoptera</taxon>
        <taxon>Phasmatodea</taxon>
        <taxon>Verophasmatodea</taxon>
        <taxon>Anareolatae</taxon>
        <taxon>Phasmatidae</taxon>
        <taxon>Eurycanthinae</taxon>
        <taxon>Dryococelus</taxon>
    </lineage>
</organism>
<reference evidence="2 3" key="1">
    <citation type="submission" date="2023-02" db="EMBL/GenBank/DDBJ databases">
        <title>LHISI_Scaffold_Assembly.</title>
        <authorList>
            <person name="Stuart O.P."/>
            <person name="Cleave R."/>
            <person name="Magrath M.J.L."/>
            <person name="Mikheyev A.S."/>
        </authorList>
    </citation>
    <scope>NUCLEOTIDE SEQUENCE [LARGE SCALE GENOMIC DNA]</scope>
    <source>
        <strain evidence="2">Daus_M_001</strain>
        <tissue evidence="2">Leg muscle</tissue>
    </source>
</reference>
<comment type="caution">
    <text evidence="2">The sequence shown here is derived from an EMBL/GenBank/DDBJ whole genome shotgun (WGS) entry which is preliminary data.</text>
</comment>
<name>A0ABQ9G1K7_9NEOP</name>
<proteinExistence type="predicted"/>
<dbReference type="Proteomes" id="UP001159363">
    <property type="component" value="Chromosome 15"/>
</dbReference>
<feature type="compositionally biased region" description="Polar residues" evidence="1">
    <location>
        <begin position="53"/>
        <end position="66"/>
    </location>
</feature>
<feature type="region of interest" description="Disordered" evidence="1">
    <location>
        <begin position="1"/>
        <end position="66"/>
    </location>
</feature>
<protein>
    <submittedName>
        <fullName evidence="2">Uncharacterized protein</fullName>
    </submittedName>
</protein>
<dbReference type="EMBL" id="JARBHB010000016">
    <property type="protein sequence ID" value="KAJ8866365.1"/>
    <property type="molecule type" value="Genomic_DNA"/>
</dbReference>